<proteinExistence type="predicted"/>
<dbReference type="GO" id="GO:0005829">
    <property type="term" value="C:cytosol"/>
    <property type="evidence" value="ECO:0007669"/>
    <property type="project" value="TreeGrafter"/>
</dbReference>
<dbReference type="NCBIfam" id="TIGR00573">
    <property type="entry name" value="dnaq"/>
    <property type="match status" value="1"/>
</dbReference>
<dbReference type="SUPFAM" id="SSF82771">
    <property type="entry name" value="GIY-YIG endonuclease"/>
    <property type="match status" value="1"/>
</dbReference>
<evidence type="ECO:0000256" key="3">
    <source>
        <dbReference type="ARBA" id="ARBA00026073"/>
    </source>
</evidence>
<feature type="domain" description="GIY-YIG" evidence="5">
    <location>
        <begin position="201"/>
        <end position="290"/>
    </location>
</feature>
<protein>
    <recommendedName>
        <fullName evidence="1">DNA-directed DNA polymerase</fullName>
        <ecNumber evidence="1">2.7.7.7</ecNumber>
    </recommendedName>
</protein>
<accession>F5RCC5</accession>
<dbReference type="AlphaFoldDB" id="F5RCC5"/>
<evidence type="ECO:0000259" key="5">
    <source>
        <dbReference type="PROSITE" id="PS50164"/>
    </source>
</evidence>
<evidence type="ECO:0000313" key="7">
    <source>
        <dbReference type="Proteomes" id="UP000005019"/>
    </source>
</evidence>
<dbReference type="SUPFAM" id="SSF53098">
    <property type="entry name" value="Ribonuclease H-like"/>
    <property type="match status" value="1"/>
</dbReference>
<name>F5RCC5_METUF</name>
<dbReference type="CDD" id="cd10434">
    <property type="entry name" value="GIY-YIG_UvrC_Cho"/>
    <property type="match status" value="1"/>
</dbReference>
<dbReference type="GO" id="GO:0008408">
    <property type="term" value="F:3'-5' exonuclease activity"/>
    <property type="evidence" value="ECO:0007669"/>
    <property type="project" value="TreeGrafter"/>
</dbReference>
<dbReference type="InterPro" id="IPR013520">
    <property type="entry name" value="Ribonucl_H"/>
</dbReference>
<comment type="function">
    <text evidence="2">DNA polymerase III is a complex, multichain enzyme responsible for most of the replicative synthesis in bacteria. The epsilon subunit contain the editing function and is a proofreading 3'-5' exonuclease.</text>
</comment>
<dbReference type="PANTHER" id="PTHR30231">
    <property type="entry name" value="DNA POLYMERASE III SUBUNIT EPSILON"/>
    <property type="match status" value="1"/>
</dbReference>
<dbReference type="PROSITE" id="PS50164">
    <property type="entry name" value="GIY_YIG"/>
    <property type="match status" value="1"/>
</dbReference>
<dbReference type="InterPro" id="IPR047296">
    <property type="entry name" value="GIY-YIG_UvrC_Cho"/>
</dbReference>
<dbReference type="InterPro" id="IPR036397">
    <property type="entry name" value="RNaseH_sf"/>
</dbReference>
<dbReference type="FunFam" id="3.30.420.10:FF:000045">
    <property type="entry name" value="3'-5' exonuclease DinG"/>
    <property type="match status" value="1"/>
</dbReference>
<evidence type="ECO:0000256" key="1">
    <source>
        <dbReference type="ARBA" id="ARBA00012417"/>
    </source>
</evidence>
<dbReference type="InterPro" id="IPR035901">
    <property type="entry name" value="GIY-YIG_endonuc_sf"/>
</dbReference>
<dbReference type="Proteomes" id="UP000005019">
    <property type="component" value="Unassembled WGS sequence"/>
</dbReference>
<dbReference type="CDD" id="cd06127">
    <property type="entry name" value="DEDDh"/>
    <property type="match status" value="1"/>
</dbReference>
<dbReference type="GO" id="GO:0003677">
    <property type="term" value="F:DNA binding"/>
    <property type="evidence" value="ECO:0007669"/>
    <property type="project" value="InterPro"/>
</dbReference>
<evidence type="ECO:0000256" key="4">
    <source>
        <dbReference type="ARBA" id="ARBA00049244"/>
    </source>
</evidence>
<dbReference type="SMART" id="SM00479">
    <property type="entry name" value="EXOIII"/>
    <property type="match status" value="1"/>
</dbReference>
<gene>
    <name evidence="6" type="ORF">METUNv1_01929</name>
</gene>
<comment type="caution">
    <text evidence="6">The sequence shown here is derived from an EMBL/GenBank/DDBJ whole genome shotgun (WGS) entry which is preliminary data.</text>
</comment>
<dbReference type="GO" id="GO:0006289">
    <property type="term" value="P:nucleotide-excision repair"/>
    <property type="evidence" value="ECO:0007669"/>
    <property type="project" value="InterPro"/>
</dbReference>
<evidence type="ECO:0000256" key="2">
    <source>
        <dbReference type="ARBA" id="ARBA00025483"/>
    </source>
</evidence>
<evidence type="ECO:0000313" key="6">
    <source>
        <dbReference type="EMBL" id="EGK71705.1"/>
    </source>
</evidence>
<dbReference type="STRING" id="1000565.METUNv1_01929"/>
<dbReference type="eggNOG" id="COG0847">
    <property type="taxonomic scope" value="Bacteria"/>
</dbReference>
<dbReference type="OrthoDB" id="9803913at2"/>
<comment type="catalytic activity">
    <reaction evidence="4">
        <text>DNA(n) + a 2'-deoxyribonucleoside 5'-triphosphate = DNA(n+1) + diphosphate</text>
        <dbReference type="Rhea" id="RHEA:22508"/>
        <dbReference type="Rhea" id="RHEA-COMP:17339"/>
        <dbReference type="Rhea" id="RHEA-COMP:17340"/>
        <dbReference type="ChEBI" id="CHEBI:33019"/>
        <dbReference type="ChEBI" id="CHEBI:61560"/>
        <dbReference type="ChEBI" id="CHEBI:173112"/>
        <dbReference type="EC" id="2.7.7.7"/>
    </reaction>
</comment>
<organism evidence="6 7">
    <name type="scientific">Methyloversatilis universalis (strain ATCC BAA-1314 / DSM 25237 / JCM 13912 / CCUG 52030 / FAM5)</name>
    <dbReference type="NCBI Taxonomy" id="1000565"/>
    <lineage>
        <taxon>Bacteria</taxon>
        <taxon>Pseudomonadati</taxon>
        <taxon>Pseudomonadota</taxon>
        <taxon>Betaproteobacteria</taxon>
        <taxon>Nitrosomonadales</taxon>
        <taxon>Sterolibacteriaceae</taxon>
        <taxon>Methyloversatilis</taxon>
    </lineage>
</organism>
<dbReference type="GO" id="GO:0045004">
    <property type="term" value="P:DNA replication proofreading"/>
    <property type="evidence" value="ECO:0007669"/>
    <property type="project" value="TreeGrafter"/>
</dbReference>
<dbReference type="PANTHER" id="PTHR30231:SF37">
    <property type="entry name" value="EXODEOXYRIBONUCLEASE 10"/>
    <property type="match status" value="1"/>
</dbReference>
<dbReference type="InterPro" id="IPR006054">
    <property type="entry name" value="DnaQ"/>
</dbReference>
<dbReference type="InterPro" id="IPR012337">
    <property type="entry name" value="RNaseH-like_sf"/>
</dbReference>
<dbReference type="RefSeq" id="WP_008061128.1">
    <property type="nucleotide sequence ID" value="NZ_AFHG01000048.1"/>
</dbReference>
<dbReference type="Gene3D" id="3.40.1440.10">
    <property type="entry name" value="GIY-YIG endonuclease"/>
    <property type="match status" value="1"/>
</dbReference>
<dbReference type="Gene3D" id="3.30.420.10">
    <property type="entry name" value="Ribonuclease H-like superfamily/Ribonuclease H"/>
    <property type="match status" value="1"/>
</dbReference>
<dbReference type="InterPro" id="IPR000305">
    <property type="entry name" value="GIY-YIG_endonuc"/>
</dbReference>
<reference evidence="6 7" key="1">
    <citation type="journal article" date="2011" name="J. Bacteriol.">
        <title>Genome sequence of Methyloversatilis universalis FAM5T, a methylotrophic representative of the order Rhodocyclales.</title>
        <authorList>
            <person name="Kittichotirat W."/>
            <person name="Good N.M."/>
            <person name="Hall R."/>
            <person name="Bringel F."/>
            <person name="Lajus A."/>
            <person name="Medigue C."/>
            <person name="Smalley N.E."/>
            <person name="Beck D."/>
            <person name="Bumgarner R."/>
            <person name="Vuilleumier S."/>
            <person name="Kalyuzhnaya M.G."/>
        </authorList>
    </citation>
    <scope>NUCLEOTIDE SEQUENCE [LARGE SCALE GENOMIC DNA]</scope>
    <source>
        <strain evidence="7">ATCC BAA-1314 / JCM 13912 / FAM5</strain>
    </source>
</reference>
<comment type="subunit">
    <text evidence="3">DNA polymerase III contains a core (composed of alpha, epsilon and theta chains) that associates with a tau subunit. This core dimerizes to form the POLIII' complex. PolIII' associates with the gamma complex (composed of gamma, delta, delta', psi and chi chains) and with the beta chain to form the complete DNA polymerase III complex.</text>
</comment>
<dbReference type="GO" id="GO:0003887">
    <property type="term" value="F:DNA-directed DNA polymerase activity"/>
    <property type="evidence" value="ECO:0007669"/>
    <property type="project" value="UniProtKB-EC"/>
</dbReference>
<dbReference type="EMBL" id="AFHG01000048">
    <property type="protein sequence ID" value="EGK71705.1"/>
    <property type="molecule type" value="Genomic_DNA"/>
</dbReference>
<dbReference type="Pfam" id="PF00929">
    <property type="entry name" value="RNase_T"/>
    <property type="match status" value="1"/>
</dbReference>
<dbReference type="SMART" id="SM00465">
    <property type="entry name" value="GIYc"/>
    <property type="match status" value="1"/>
</dbReference>
<dbReference type="EC" id="2.7.7.7" evidence="1"/>
<sequence length="485" mass="53278">MSLFDQPLAIVDLETTGGDPRADRVTEVGVVLIDGGVRREWSSLVNPGLPIPLSIQRFTGITDDMVAGAPRFADLAEELAALLHGRLFIAHNARFDHGFLRNEFARVGLDFSPRVLCTVRLSRALYPQFPKHGLDALMARFDLRCDARHRAIGDARVVRDFLDIAVRDFPPAVIEAAMDKAGRVAATPPGLAPGALDDIPDAPGVYLFYGEPPASTDLLPAAAELPLYVGKSRSLRSRVLAHFTGSHKGGQAARMVRETRRVDWIETAGELGALLLEARLVKQLQPLYNKQLRASGPAVALVLRGGPGNEVAAGEAALTLVELDRVAPQQLAGLYGPFRSRRDCMAALRDMATAWQLCPKRIGLQGFERRTAACVNVQVKRCRGVCCGREDPRQHDLRLMSALDGLRMPEWPWAGRVALRERRPGTARSERHWLQHWCYLGSVGGSDDDAEGSLPPATDPRFDYDHYRILRRHLDGLPADAVDTV</sequence>
<keyword evidence="7" id="KW-1185">Reference proteome</keyword>